<feature type="transmembrane region" description="Helical" evidence="6">
    <location>
        <begin position="148"/>
        <end position="170"/>
    </location>
</feature>
<feature type="transmembrane region" description="Helical" evidence="6">
    <location>
        <begin position="273"/>
        <end position="293"/>
    </location>
</feature>
<evidence type="ECO:0000256" key="2">
    <source>
        <dbReference type="ARBA" id="ARBA00007362"/>
    </source>
</evidence>
<keyword evidence="4 6" id="KW-1133">Transmembrane helix</keyword>
<dbReference type="Proteomes" id="UP000199296">
    <property type="component" value="Unassembled WGS sequence"/>
</dbReference>
<feature type="transmembrane region" description="Helical" evidence="6">
    <location>
        <begin position="182"/>
        <end position="205"/>
    </location>
</feature>
<dbReference type="PANTHER" id="PTHR32322">
    <property type="entry name" value="INNER MEMBRANE TRANSPORTER"/>
    <property type="match status" value="1"/>
</dbReference>
<feature type="domain" description="EamA" evidence="7">
    <location>
        <begin position="155"/>
        <end position="289"/>
    </location>
</feature>
<evidence type="ECO:0000256" key="1">
    <source>
        <dbReference type="ARBA" id="ARBA00004141"/>
    </source>
</evidence>
<feature type="transmembrane region" description="Helical" evidence="6">
    <location>
        <begin position="248"/>
        <end position="267"/>
    </location>
</feature>
<evidence type="ECO:0000256" key="3">
    <source>
        <dbReference type="ARBA" id="ARBA00022692"/>
    </source>
</evidence>
<dbReference type="InterPro" id="IPR000620">
    <property type="entry name" value="EamA_dom"/>
</dbReference>
<evidence type="ECO:0000256" key="4">
    <source>
        <dbReference type="ARBA" id="ARBA00022989"/>
    </source>
</evidence>
<comment type="subcellular location">
    <subcellularLocation>
        <location evidence="1">Membrane</location>
        <topology evidence="1">Multi-pass membrane protein</topology>
    </subcellularLocation>
</comment>
<dbReference type="OrthoDB" id="9809509at2"/>
<feature type="transmembrane region" description="Helical" evidence="6">
    <location>
        <begin position="124"/>
        <end position="142"/>
    </location>
</feature>
<dbReference type="STRING" id="470826.SAMN04488027_103141"/>
<evidence type="ECO:0000313" key="8">
    <source>
        <dbReference type="EMBL" id="SDG55884.1"/>
    </source>
</evidence>
<evidence type="ECO:0000256" key="6">
    <source>
        <dbReference type="SAM" id="Phobius"/>
    </source>
</evidence>
<evidence type="ECO:0000259" key="7">
    <source>
        <dbReference type="Pfam" id="PF00892"/>
    </source>
</evidence>
<proteinExistence type="inferred from homology"/>
<feature type="transmembrane region" description="Helical" evidence="6">
    <location>
        <begin position="217"/>
        <end position="236"/>
    </location>
</feature>
<dbReference type="SUPFAM" id="SSF103481">
    <property type="entry name" value="Multidrug resistance efflux transporter EmrE"/>
    <property type="match status" value="2"/>
</dbReference>
<dbReference type="PANTHER" id="PTHR32322:SF2">
    <property type="entry name" value="EAMA DOMAIN-CONTAINING PROTEIN"/>
    <property type="match status" value="1"/>
</dbReference>
<sequence length="304" mass="33895">MTKKTLLLVLGFVLFWNSGFVGAEYGLRYADPFTQLFWRYLGLTLLLGLFLSFRGRLKWIGWKQAKPSFLVGILAHGVWLSCALLAIAKAVPAGIVALIIALQPLATGALSGWVTGEHTSTRQWLGLGIGFLGVVLSVAYRIDMENSSAFWAYFLPFGAVIAMTIASLYRRHRELNSSITKLPMALSLFYQCLGTTGVLLLPAVVVENLETRWTPEFILTLTWLIAGVSLLAYLLMWKLIERMSATKVASLFYLGPPVTMLMAWLMFGDAILVWDLLGLAVILIGLLITQVNFRKRLDQLKQYI</sequence>
<keyword evidence="5 6" id="KW-0472">Membrane</keyword>
<evidence type="ECO:0000256" key="5">
    <source>
        <dbReference type="ARBA" id="ARBA00023136"/>
    </source>
</evidence>
<comment type="similarity">
    <text evidence="2">Belongs to the EamA transporter family.</text>
</comment>
<feature type="transmembrane region" description="Helical" evidence="6">
    <location>
        <begin position="93"/>
        <end position="112"/>
    </location>
</feature>
<dbReference type="InterPro" id="IPR037185">
    <property type="entry name" value="EmrE-like"/>
</dbReference>
<gene>
    <name evidence="8" type="ORF">SAMN04488027_103141</name>
</gene>
<dbReference type="AlphaFoldDB" id="A0A1G7V821"/>
<accession>A0A1G7V821</accession>
<dbReference type="InterPro" id="IPR050638">
    <property type="entry name" value="AA-Vitamin_Transporters"/>
</dbReference>
<feature type="transmembrane region" description="Helical" evidence="6">
    <location>
        <begin position="69"/>
        <end position="87"/>
    </location>
</feature>
<feature type="transmembrane region" description="Helical" evidence="6">
    <location>
        <begin position="38"/>
        <end position="57"/>
    </location>
</feature>
<dbReference type="RefSeq" id="WP_093365797.1">
    <property type="nucleotide sequence ID" value="NZ_FNCW01000003.1"/>
</dbReference>
<feature type="domain" description="EamA" evidence="7">
    <location>
        <begin position="5"/>
        <end position="138"/>
    </location>
</feature>
<reference evidence="8 9" key="1">
    <citation type="submission" date="2016-10" db="EMBL/GenBank/DDBJ databases">
        <authorList>
            <person name="de Groot N.N."/>
        </authorList>
    </citation>
    <scope>NUCLEOTIDE SEQUENCE [LARGE SCALE GENOMIC DNA]</scope>
    <source>
        <strain evidence="8 9">DSM 19803</strain>
    </source>
</reference>
<dbReference type="GO" id="GO:0016020">
    <property type="term" value="C:membrane"/>
    <property type="evidence" value="ECO:0007669"/>
    <property type="project" value="UniProtKB-SubCell"/>
</dbReference>
<dbReference type="EMBL" id="FNCW01000003">
    <property type="protein sequence ID" value="SDG55884.1"/>
    <property type="molecule type" value="Genomic_DNA"/>
</dbReference>
<name>A0A1G7V821_9FLAO</name>
<dbReference type="Pfam" id="PF00892">
    <property type="entry name" value="EamA"/>
    <property type="match status" value="2"/>
</dbReference>
<organism evidence="8 9">
    <name type="scientific">Psychroflexus sediminis</name>
    <dbReference type="NCBI Taxonomy" id="470826"/>
    <lineage>
        <taxon>Bacteria</taxon>
        <taxon>Pseudomonadati</taxon>
        <taxon>Bacteroidota</taxon>
        <taxon>Flavobacteriia</taxon>
        <taxon>Flavobacteriales</taxon>
        <taxon>Flavobacteriaceae</taxon>
        <taxon>Psychroflexus</taxon>
    </lineage>
</organism>
<protein>
    <submittedName>
        <fullName evidence="8">Permease of the drug/metabolite transporter (DMT) superfamily</fullName>
    </submittedName>
</protein>
<keyword evidence="9" id="KW-1185">Reference proteome</keyword>
<keyword evidence="3 6" id="KW-0812">Transmembrane</keyword>
<evidence type="ECO:0000313" key="9">
    <source>
        <dbReference type="Proteomes" id="UP000199296"/>
    </source>
</evidence>